<evidence type="ECO:0008006" key="6">
    <source>
        <dbReference type="Google" id="ProtNLM"/>
    </source>
</evidence>
<proteinExistence type="predicted"/>
<feature type="chain" id="PRO_5044889680" description="Ig-like domain-containing protein" evidence="3">
    <location>
        <begin position="25"/>
        <end position="530"/>
    </location>
</feature>
<keyword evidence="2" id="KW-0812">Transmembrane</keyword>
<keyword evidence="5" id="KW-1185">Reference proteome</keyword>
<evidence type="ECO:0000313" key="5">
    <source>
        <dbReference type="Proteomes" id="UP001519460"/>
    </source>
</evidence>
<dbReference type="EMBL" id="JACVVK020000021">
    <property type="protein sequence ID" value="KAK7503315.1"/>
    <property type="molecule type" value="Genomic_DNA"/>
</dbReference>
<feature type="region of interest" description="Disordered" evidence="1">
    <location>
        <begin position="399"/>
        <end position="530"/>
    </location>
</feature>
<reference evidence="4 5" key="1">
    <citation type="journal article" date="2023" name="Sci. Data">
        <title>Genome assembly of the Korean intertidal mud-creeper Batillaria attramentaria.</title>
        <authorList>
            <person name="Patra A.K."/>
            <person name="Ho P.T."/>
            <person name="Jun S."/>
            <person name="Lee S.J."/>
            <person name="Kim Y."/>
            <person name="Won Y.J."/>
        </authorList>
    </citation>
    <scope>NUCLEOTIDE SEQUENCE [LARGE SCALE GENOMIC DNA]</scope>
    <source>
        <strain evidence="4">Wonlab-2016</strain>
    </source>
</reference>
<accession>A0ABD0LUH8</accession>
<sequence>MGSSMWVVLAVTTFLLYGSPPVSGTSPPLSGCVRPFQYQHYILMCHISSAKSYKCPVSWQGFVVEPLFAGSQSTHQDCQFTNLDLLDVDCAKNITHMDEVYDEIIFDIVDAVSGQNEISNIVVPRLPLQLPEPSALDTAVAGATSPSSSLQSSFIAFKKTCKPVMPDEENDFKVINFCSNRTVNDSRVYLTLKGTNQDTLPQENSYCQCTISGIKPTSQISVRALDIRLQNYTSHVCGSTEIQMKWEDKSGSIKCHGKSAMFGSKDVLKSKGNVTLTLSSVSADAFPTALWVEAVAGMMSLPVIIGIAVGGVVFIIIVILVVCGIVRHKRGQNFLPAVCSCPCRSRGADGKPYKHKKVPLHAVYSEPHNPRPSNSAFEFPETPDLNFGDVENVYAEPENGTRINTFRPGPATTPPPLPELPPPSSPPPGVTGNTDTLTGPPKPLRTWERNAKVTTQPTEDYDHIEAGSKAKLKPASTRDRQNNIIGDDSGESSKAPNTYSHLQFGGDYSQTGSVHKKKASVKDNEYDTTA</sequence>
<protein>
    <recommendedName>
        <fullName evidence="6">Ig-like domain-containing protein</fullName>
    </recommendedName>
</protein>
<feature type="signal peptide" evidence="3">
    <location>
        <begin position="1"/>
        <end position="24"/>
    </location>
</feature>
<feature type="compositionally biased region" description="Basic and acidic residues" evidence="1">
    <location>
        <begin position="520"/>
        <end position="530"/>
    </location>
</feature>
<name>A0ABD0LUH8_9CAEN</name>
<gene>
    <name evidence="4" type="ORF">BaRGS_00005580</name>
</gene>
<keyword evidence="2" id="KW-1133">Transmembrane helix</keyword>
<dbReference type="Proteomes" id="UP001519460">
    <property type="component" value="Unassembled WGS sequence"/>
</dbReference>
<evidence type="ECO:0000313" key="4">
    <source>
        <dbReference type="EMBL" id="KAK7503315.1"/>
    </source>
</evidence>
<feature type="transmembrane region" description="Helical" evidence="2">
    <location>
        <begin position="303"/>
        <end position="326"/>
    </location>
</feature>
<comment type="caution">
    <text evidence="4">The sequence shown here is derived from an EMBL/GenBank/DDBJ whole genome shotgun (WGS) entry which is preliminary data.</text>
</comment>
<evidence type="ECO:0000256" key="2">
    <source>
        <dbReference type="SAM" id="Phobius"/>
    </source>
</evidence>
<feature type="compositionally biased region" description="Pro residues" evidence="1">
    <location>
        <begin position="411"/>
        <end position="429"/>
    </location>
</feature>
<feature type="compositionally biased region" description="Polar residues" evidence="1">
    <location>
        <begin position="492"/>
        <end position="501"/>
    </location>
</feature>
<evidence type="ECO:0000256" key="1">
    <source>
        <dbReference type="SAM" id="MobiDB-lite"/>
    </source>
</evidence>
<dbReference type="AlphaFoldDB" id="A0ABD0LUH8"/>
<keyword evidence="3" id="KW-0732">Signal</keyword>
<evidence type="ECO:0000256" key="3">
    <source>
        <dbReference type="SAM" id="SignalP"/>
    </source>
</evidence>
<keyword evidence="2" id="KW-0472">Membrane</keyword>
<organism evidence="4 5">
    <name type="scientific">Batillaria attramentaria</name>
    <dbReference type="NCBI Taxonomy" id="370345"/>
    <lineage>
        <taxon>Eukaryota</taxon>
        <taxon>Metazoa</taxon>
        <taxon>Spiralia</taxon>
        <taxon>Lophotrochozoa</taxon>
        <taxon>Mollusca</taxon>
        <taxon>Gastropoda</taxon>
        <taxon>Caenogastropoda</taxon>
        <taxon>Sorbeoconcha</taxon>
        <taxon>Cerithioidea</taxon>
        <taxon>Batillariidae</taxon>
        <taxon>Batillaria</taxon>
    </lineage>
</organism>